<proteinExistence type="inferred from homology"/>
<dbReference type="InterPro" id="IPR000515">
    <property type="entry name" value="MetI-like"/>
</dbReference>
<gene>
    <name evidence="10" type="ORF">NGM99_02715</name>
</gene>
<dbReference type="PANTHER" id="PTHR43357">
    <property type="entry name" value="INNER MEMBRANE ABC TRANSPORTER PERMEASE PROTEIN YDCV"/>
    <property type="match status" value="1"/>
</dbReference>
<feature type="transmembrane region" description="Helical" evidence="8">
    <location>
        <begin position="388"/>
        <end position="409"/>
    </location>
</feature>
<feature type="transmembrane region" description="Helical" evidence="8">
    <location>
        <begin position="230"/>
        <end position="249"/>
    </location>
</feature>
<organism evidence="10 11">
    <name type="scientific">Mesorhizobium liriopis</name>
    <dbReference type="NCBI Taxonomy" id="2953882"/>
    <lineage>
        <taxon>Bacteria</taxon>
        <taxon>Pseudomonadati</taxon>
        <taxon>Pseudomonadota</taxon>
        <taxon>Alphaproteobacteria</taxon>
        <taxon>Hyphomicrobiales</taxon>
        <taxon>Phyllobacteriaceae</taxon>
        <taxon>Mesorhizobium</taxon>
    </lineage>
</organism>
<accession>A0ABT1C1K4</accession>
<dbReference type="CDD" id="cd06261">
    <property type="entry name" value="TM_PBP2"/>
    <property type="match status" value="2"/>
</dbReference>
<evidence type="ECO:0000313" key="11">
    <source>
        <dbReference type="Proteomes" id="UP001205906"/>
    </source>
</evidence>
<feature type="domain" description="ABC transmembrane type-1" evidence="9">
    <location>
        <begin position="67"/>
        <end position="248"/>
    </location>
</feature>
<keyword evidence="7 8" id="KW-0472">Membrane</keyword>
<dbReference type="PANTHER" id="PTHR43357:SF3">
    <property type="entry name" value="FE(3+)-TRANSPORT SYSTEM PERMEASE PROTEIN FBPB 2"/>
    <property type="match status" value="1"/>
</dbReference>
<comment type="caution">
    <text evidence="10">The sequence shown here is derived from an EMBL/GenBank/DDBJ whole genome shotgun (WGS) entry which is preliminary data.</text>
</comment>
<feature type="transmembrane region" description="Helical" evidence="8">
    <location>
        <begin position="66"/>
        <end position="90"/>
    </location>
</feature>
<feature type="transmembrane region" description="Helical" evidence="8">
    <location>
        <begin position="187"/>
        <end position="210"/>
    </location>
</feature>
<dbReference type="Proteomes" id="UP001205906">
    <property type="component" value="Unassembled WGS sequence"/>
</dbReference>
<evidence type="ECO:0000256" key="1">
    <source>
        <dbReference type="ARBA" id="ARBA00004429"/>
    </source>
</evidence>
<evidence type="ECO:0000256" key="3">
    <source>
        <dbReference type="ARBA" id="ARBA00022475"/>
    </source>
</evidence>
<evidence type="ECO:0000256" key="5">
    <source>
        <dbReference type="ARBA" id="ARBA00022692"/>
    </source>
</evidence>
<feature type="transmembrane region" description="Helical" evidence="8">
    <location>
        <begin position="325"/>
        <end position="348"/>
    </location>
</feature>
<evidence type="ECO:0000256" key="6">
    <source>
        <dbReference type="ARBA" id="ARBA00022989"/>
    </source>
</evidence>
<keyword evidence="3" id="KW-1003">Cell membrane</keyword>
<feature type="transmembrane region" description="Helical" evidence="8">
    <location>
        <begin position="102"/>
        <end position="123"/>
    </location>
</feature>
<feature type="transmembrane region" description="Helical" evidence="8">
    <location>
        <begin position="129"/>
        <end position="149"/>
    </location>
</feature>
<feature type="transmembrane region" description="Helical" evidence="8">
    <location>
        <begin position="360"/>
        <end position="382"/>
    </location>
</feature>
<evidence type="ECO:0000256" key="2">
    <source>
        <dbReference type="ARBA" id="ARBA00022448"/>
    </source>
</evidence>
<keyword evidence="2 8" id="KW-0813">Transport</keyword>
<keyword evidence="6 8" id="KW-1133">Transmembrane helix</keyword>
<dbReference type="PROSITE" id="PS50928">
    <property type="entry name" value="ABC_TM1"/>
    <property type="match status" value="2"/>
</dbReference>
<protein>
    <submittedName>
        <fullName evidence="10">Iron ABC transporter permease</fullName>
    </submittedName>
</protein>
<dbReference type="SUPFAM" id="SSF161098">
    <property type="entry name" value="MetI-like"/>
    <property type="match status" value="2"/>
</dbReference>
<keyword evidence="4" id="KW-0997">Cell inner membrane</keyword>
<dbReference type="Gene3D" id="1.10.3720.10">
    <property type="entry name" value="MetI-like"/>
    <property type="match status" value="2"/>
</dbReference>
<comment type="similarity">
    <text evidence="8">Belongs to the binding-protein-dependent transport system permease family.</text>
</comment>
<dbReference type="InterPro" id="IPR035906">
    <property type="entry name" value="MetI-like_sf"/>
</dbReference>
<evidence type="ECO:0000256" key="4">
    <source>
        <dbReference type="ARBA" id="ARBA00022519"/>
    </source>
</evidence>
<keyword evidence="11" id="KW-1185">Reference proteome</keyword>
<name>A0ABT1C1K4_9HYPH</name>
<evidence type="ECO:0000256" key="8">
    <source>
        <dbReference type="RuleBase" id="RU363032"/>
    </source>
</evidence>
<feature type="transmembrane region" description="Helical" evidence="8">
    <location>
        <begin position="23"/>
        <end position="46"/>
    </location>
</feature>
<dbReference type="EMBL" id="JAMXQS010000001">
    <property type="protein sequence ID" value="MCO6048701.1"/>
    <property type="molecule type" value="Genomic_DNA"/>
</dbReference>
<keyword evidence="5 8" id="KW-0812">Transmembrane</keyword>
<comment type="subcellular location">
    <subcellularLocation>
        <location evidence="1">Cell inner membrane</location>
        <topology evidence="1">Multi-pass membrane protein</topology>
    </subcellularLocation>
    <subcellularLocation>
        <location evidence="8">Cell membrane</location>
        <topology evidence="8">Multi-pass membrane protein</topology>
    </subcellularLocation>
</comment>
<dbReference type="Pfam" id="PF00528">
    <property type="entry name" value="BPD_transp_1"/>
    <property type="match status" value="1"/>
</dbReference>
<reference evidence="10 11" key="1">
    <citation type="submission" date="2022-06" db="EMBL/GenBank/DDBJ databases">
        <title>Mesorhizobium sp. strain RP14 Genome sequencing and assembly.</title>
        <authorList>
            <person name="Kim I."/>
        </authorList>
    </citation>
    <scope>NUCLEOTIDE SEQUENCE [LARGE SCALE GENOMIC DNA]</scope>
    <source>
        <strain evidence="11">RP14(2022)</strain>
    </source>
</reference>
<evidence type="ECO:0000313" key="10">
    <source>
        <dbReference type="EMBL" id="MCO6048701.1"/>
    </source>
</evidence>
<dbReference type="RefSeq" id="WP_252815688.1">
    <property type="nucleotide sequence ID" value="NZ_JAMXQS010000001.1"/>
</dbReference>
<feature type="domain" description="ABC transmembrane type-1" evidence="9">
    <location>
        <begin position="322"/>
        <end position="512"/>
    </location>
</feature>
<evidence type="ECO:0000259" key="9">
    <source>
        <dbReference type="PROSITE" id="PS50928"/>
    </source>
</evidence>
<feature type="transmembrane region" description="Helical" evidence="8">
    <location>
        <begin position="491"/>
        <end position="513"/>
    </location>
</feature>
<feature type="transmembrane region" description="Helical" evidence="8">
    <location>
        <begin position="437"/>
        <end position="461"/>
    </location>
</feature>
<feature type="transmembrane region" description="Helical" evidence="8">
    <location>
        <begin position="278"/>
        <end position="305"/>
    </location>
</feature>
<sequence>MPAAELALAPLPAPRLRTLRMPWMALAALLVTLVALLPFAFILWSAAETGWATAATLIFRARVGELLVNTVLLILLAVPLSGSLALALAWLTERSDLPAAKLWAWLAVAPLAVPAFVQSYAWVSLAPGLHGLAGGVLVSVLAYFPFMYLPLAATFRRLDPALEDSAASLGLSPFEVFRRVTLPQLRLALSGGALLVALHLLAEYGLFAMIRFDTFTTAIVDQFQSTFNGAAGNMLAGVLVTCCLGLLALDTLWRGDERYARVGSGAARTAPRARLGRFTLPCLALPLLTTALALGVPFVTILGWLEKGGSEIWQWSLILSTLGQTLLLAVLGGLLAITAAIPTAWLTVRRPGRLSRFAEACNYLVGALPSAVFALALVSVAVRFLHPLYQTVFTILVAYALMFLPRAILSLRASIAQAPVELEQAAASLGRRPWSSLWITTIRLSAPGAAAGMALVALGIVNELTATQMLAPNGTRTLAMQFWSLSGELDYAAAAPYALAMVVLSLPLTALLFHQSKRMAGR</sequence>
<evidence type="ECO:0000256" key="7">
    <source>
        <dbReference type="ARBA" id="ARBA00023136"/>
    </source>
</evidence>